<accession>A0A2M4B729</accession>
<proteinExistence type="predicted"/>
<reference evidence="1" key="1">
    <citation type="submission" date="2018-01" db="EMBL/GenBank/DDBJ databases">
        <title>An insight into the sialome of Amazonian anophelines.</title>
        <authorList>
            <person name="Ribeiro J.M."/>
            <person name="Scarpassa V."/>
            <person name="Calvo E."/>
        </authorList>
    </citation>
    <scope>NUCLEOTIDE SEQUENCE</scope>
    <source>
        <tissue evidence="1">Salivary glands</tissue>
    </source>
</reference>
<sequence length="67" mass="7839">MFLWRWIPGVDPFSLFVRLREGTRFPPYHTGFSAVAYNLGTRTLGFRNTFQSFSGVFSFYCETKSEN</sequence>
<protein>
    <submittedName>
        <fullName evidence="1">Putative secreted protein</fullName>
    </submittedName>
</protein>
<organism evidence="1">
    <name type="scientific">Anopheles triannulatus</name>
    <dbReference type="NCBI Taxonomy" id="58253"/>
    <lineage>
        <taxon>Eukaryota</taxon>
        <taxon>Metazoa</taxon>
        <taxon>Ecdysozoa</taxon>
        <taxon>Arthropoda</taxon>
        <taxon>Hexapoda</taxon>
        <taxon>Insecta</taxon>
        <taxon>Pterygota</taxon>
        <taxon>Neoptera</taxon>
        <taxon>Endopterygota</taxon>
        <taxon>Diptera</taxon>
        <taxon>Nematocera</taxon>
        <taxon>Culicoidea</taxon>
        <taxon>Culicidae</taxon>
        <taxon>Anophelinae</taxon>
        <taxon>Anopheles</taxon>
    </lineage>
</organism>
<dbReference type="AlphaFoldDB" id="A0A2M4B729"/>
<name>A0A2M4B729_9DIPT</name>
<dbReference type="EMBL" id="GGFK01015532">
    <property type="protein sequence ID" value="MBW48853.1"/>
    <property type="molecule type" value="Transcribed_RNA"/>
</dbReference>
<evidence type="ECO:0000313" key="1">
    <source>
        <dbReference type="EMBL" id="MBW48853.1"/>
    </source>
</evidence>